<gene>
    <name evidence="5" type="ORF">J2S00_002971</name>
</gene>
<keyword evidence="6" id="KW-1185">Reference proteome</keyword>
<dbReference type="InterPro" id="IPR029028">
    <property type="entry name" value="Alpha/beta_knot_MTases"/>
</dbReference>
<keyword evidence="3 5" id="KW-0808">Transferase</keyword>
<accession>A0ABU0CUS2</accession>
<dbReference type="Gene3D" id="3.40.1280.10">
    <property type="match status" value="1"/>
</dbReference>
<dbReference type="GO" id="GO:0008168">
    <property type="term" value="F:methyltransferase activity"/>
    <property type="evidence" value="ECO:0007669"/>
    <property type="project" value="UniProtKB-KW"/>
</dbReference>
<dbReference type="CDD" id="cd18103">
    <property type="entry name" value="SpoU-like_RlmB"/>
    <property type="match status" value="1"/>
</dbReference>
<dbReference type="SUPFAM" id="SSF75217">
    <property type="entry name" value="alpha/beta knot"/>
    <property type="match status" value="1"/>
</dbReference>
<dbReference type="Pfam" id="PF08032">
    <property type="entry name" value="SpoU_sub_bind"/>
    <property type="match status" value="1"/>
</dbReference>
<keyword evidence="2 5" id="KW-0489">Methyltransferase</keyword>
<dbReference type="PANTHER" id="PTHR46429:SF1">
    <property type="entry name" value="23S RRNA (GUANOSINE-2'-O-)-METHYLTRANSFERASE RLMB"/>
    <property type="match status" value="1"/>
</dbReference>
<dbReference type="GO" id="GO:0032259">
    <property type="term" value="P:methylation"/>
    <property type="evidence" value="ECO:0007669"/>
    <property type="project" value="UniProtKB-KW"/>
</dbReference>
<dbReference type="InterPro" id="IPR029026">
    <property type="entry name" value="tRNA_m1G_MTases_N"/>
</dbReference>
<sequence>MTQEWIAGKNPVLEALRARHPLNKIWIAQETKSAWIKDLIRLAKEQGIVIQHVPKKKIDQVTGEMAHQGVLAFVAAYQYADLDTLFRRAEERGEPPFLLILDGIEDPHNLGSILRTADAVGIHGVIIPKRRAAGLTATVAKTSAGAIHYVPVARVTNLAQTVEALKARQMWVCGTDADAKQDFRQADFTIPTAVVIGNEGKGISRLLREKCDYHVKIPLAGQVSSLNASVAASLLMYEVYRQRHPVS</sequence>
<dbReference type="InterPro" id="IPR013123">
    <property type="entry name" value="SpoU_subst-bd"/>
</dbReference>
<dbReference type="RefSeq" id="WP_307341304.1">
    <property type="nucleotide sequence ID" value="NZ_JAUSUQ010000012.1"/>
</dbReference>
<dbReference type="InterPro" id="IPR004441">
    <property type="entry name" value="rRNA_MeTrfase_TrmH"/>
</dbReference>
<protein>
    <submittedName>
        <fullName evidence="5">23S rRNA (Guanosine2251-2'-O)-methyltransferase</fullName>
        <ecNumber evidence="5">2.1.1.185</ecNumber>
    </submittedName>
</protein>
<evidence type="ECO:0000313" key="5">
    <source>
        <dbReference type="EMBL" id="MDQ0340166.1"/>
    </source>
</evidence>
<evidence type="ECO:0000256" key="2">
    <source>
        <dbReference type="ARBA" id="ARBA00022603"/>
    </source>
</evidence>
<organism evidence="5 6">
    <name type="scientific">Caldalkalibacillus uzonensis</name>
    <dbReference type="NCBI Taxonomy" id="353224"/>
    <lineage>
        <taxon>Bacteria</taxon>
        <taxon>Bacillati</taxon>
        <taxon>Bacillota</taxon>
        <taxon>Bacilli</taxon>
        <taxon>Bacillales</taxon>
        <taxon>Bacillaceae</taxon>
        <taxon>Caldalkalibacillus</taxon>
    </lineage>
</organism>
<reference evidence="5 6" key="1">
    <citation type="submission" date="2023-07" db="EMBL/GenBank/DDBJ databases">
        <title>Genomic Encyclopedia of Type Strains, Phase IV (KMG-IV): sequencing the most valuable type-strain genomes for metagenomic binning, comparative biology and taxonomic classification.</title>
        <authorList>
            <person name="Goeker M."/>
        </authorList>
    </citation>
    <scope>NUCLEOTIDE SEQUENCE [LARGE SCALE GENOMIC DNA]</scope>
    <source>
        <strain evidence="5 6">DSM 17740</strain>
    </source>
</reference>
<dbReference type="PANTHER" id="PTHR46429">
    <property type="entry name" value="23S RRNA (GUANOSINE-2'-O-)-METHYLTRANSFERASE RLMB"/>
    <property type="match status" value="1"/>
</dbReference>
<dbReference type="InterPro" id="IPR001537">
    <property type="entry name" value="SpoU_MeTrfase"/>
</dbReference>
<comment type="similarity">
    <text evidence="1">Belongs to the class IV-like SAM-binding methyltransferase superfamily. RNA methyltransferase TrmH family.</text>
</comment>
<comment type="caution">
    <text evidence="5">The sequence shown here is derived from an EMBL/GenBank/DDBJ whole genome shotgun (WGS) entry which is preliminary data.</text>
</comment>
<dbReference type="InterPro" id="IPR029064">
    <property type="entry name" value="Ribosomal_eL30-like_sf"/>
</dbReference>
<feature type="domain" description="RNA 2-O ribose methyltransferase substrate binding" evidence="4">
    <location>
        <begin position="5"/>
        <end position="80"/>
    </location>
</feature>
<evidence type="ECO:0000313" key="6">
    <source>
        <dbReference type="Proteomes" id="UP001232445"/>
    </source>
</evidence>
<proteinExistence type="inferred from homology"/>
<evidence type="ECO:0000256" key="3">
    <source>
        <dbReference type="ARBA" id="ARBA00022679"/>
    </source>
</evidence>
<name>A0ABU0CUS2_9BACI</name>
<dbReference type="NCBIfam" id="TIGR00186">
    <property type="entry name" value="rRNA_methyl_3"/>
    <property type="match status" value="1"/>
</dbReference>
<dbReference type="Proteomes" id="UP001232445">
    <property type="component" value="Unassembled WGS sequence"/>
</dbReference>
<evidence type="ECO:0000256" key="1">
    <source>
        <dbReference type="ARBA" id="ARBA00007228"/>
    </source>
</evidence>
<dbReference type="EC" id="2.1.1.185" evidence="5"/>
<dbReference type="SUPFAM" id="SSF55315">
    <property type="entry name" value="L30e-like"/>
    <property type="match status" value="1"/>
</dbReference>
<evidence type="ECO:0000259" key="4">
    <source>
        <dbReference type="SMART" id="SM00967"/>
    </source>
</evidence>
<dbReference type="SMART" id="SM00967">
    <property type="entry name" value="SpoU_sub_bind"/>
    <property type="match status" value="1"/>
</dbReference>
<dbReference type="EMBL" id="JAUSUQ010000012">
    <property type="protein sequence ID" value="MDQ0340166.1"/>
    <property type="molecule type" value="Genomic_DNA"/>
</dbReference>
<dbReference type="Pfam" id="PF00588">
    <property type="entry name" value="SpoU_methylase"/>
    <property type="match status" value="1"/>
</dbReference>
<dbReference type="Gene3D" id="3.30.1330.30">
    <property type="match status" value="1"/>
</dbReference>